<dbReference type="Gene3D" id="2.130.10.10">
    <property type="entry name" value="YVTN repeat-like/Quinoprotein amine dehydrogenase"/>
    <property type="match status" value="3"/>
</dbReference>
<evidence type="ECO:0000256" key="1">
    <source>
        <dbReference type="ARBA" id="ARBA00022729"/>
    </source>
</evidence>
<feature type="domain" description="Fibronectin type-III" evidence="3">
    <location>
        <begin position="957"/>
        <end position="1042"/>
    </location>
</feature>
<dbReference type="PROSITE" id="PS50853">
    <property type="entry name" value="FN3"/>
    <property type="match status" value="2"/>
</dbReference>
<dbReference type="InterPro" id="IPR050991">
    <property type="entry name" value="ECM_Regulatory_Proteins"/>
</dbReference>
<dbReference type="InterPro" id="IPR028974">
    <property type="entry name" value="TSP_type-3_rpt"/>
</dbReference>
<dbReference type="PANTHER" id="PTHR46708:SF2">
    <property type="entry name" value="FIBRONECTIN TYPE-III DOMAIN-CONTAINING PROTEIN"/>
    <property type="match status" value="1"/>
</dbReference>
<name>A0ABV8AHP4_9FLAO</name>
<protein>
    <submittedName>
        <fullName evidence="4">Fibronectin type III domain-containing protein</fullName>
    </submittedName>
</protein>
<feature type="domain" description="Fibronectin type-III" evidence="3">
    <location>
        <begin position="865"/>
        <end position="950"/>
    </location>
</feature>
<dbReference type="Pfam" id="PF18962">
    <property type="entry name" value="Por_Secre_tail"/>
    <property type="match status" value="1"/>
</dbReference>
<gene>
    <name evidence="4" type="ORF">ACFOSX_02640</name>
</gene>
<dbReference type="InterPro" id="IPR015943">
    <property type="entry name" value="WD40/YVTN_repeat-like_dom_sf"/>
</dbReference>
<dbReference type="CDD" id="cd00063">
    <property type="entry name" value="FN3"/>
    <property type="match status" value="2"/>
</dbReference>
<comment type="caution">
    <text evidence="4">The sequence shown here is derived from an EMBL/GenBank/DDBJ whole genome shotgun (WGS) entry which is preliminary data.</text>
</comment>
<dbReference type="InterPro" id="IPR036116">
    <property type="entry name" value="FN3_sf"/>
</dbReference>
<dbReference type="Gene3D" id="2.60.40.10">
    <property type="entry name" value="Immunoglobulins"/>
    <property type="match status" value="2"/>
</dbReference>
<dbReference type="InterPro" id="IPR013783">
    <property type="entry name" value="Ig-like_fold"/>
</dbReference>
<dbReference type="SMART" id="SM00060">
    <property type="entry name" value="FN3"/>
    <property type="match status" value="2"/>
</dbReference>
<dbReference type="EMBL" id="JBHSAT010000004">
    <property type="protein sequence ID" value="MFC3876117.1"/>
    <property type="molecule type" value="Genomic_DNA"/>
</dbReference>
<dbReference type="Gene3D" id="4.10.1080.10">
    <property type="entry name" value="TSP type-3 repeat"/>
    <property type="match status" value="1"/>
</dbReference>
<dbReference type="PANTHER" id="PTHR46708">
    <property type="entry name" value="TENASCIN"/>
    <property type="match status" value="1"/>
</dbReference>
<dbReference type="InterPro" id="IPR026444">
    <property type="entry name" value="Secre_tail"/>
</dbReference>
<keyword evidence="5" id="KW-1185">Reference proteome</keyword>
<evidence type="ECO:0000256" key="2">
    <source>
        <dbReference type="ARBA" id="ARBA00022737"/>
    </source>
</evidence>
<evidence type="ECO:0000259" key="3">
    <source>
        <dbReference type="PROSITE" id="PS50853"/>
    </source>
</evidence>
<keyword evidence="2" id="KW-0677">Repeat</keyword>
<dbReference type="SUPFAM" id="SSF110296">
    <property type="entry name" value="Oligoxyloglucan reducing end-specific cellobiohydrolase"/>
    <property type="match status" value="2"/>
</dbReference>
<evidence type="ECO:0000313" key="4">
    <source>
        <dbReference type="EMBL" id="MFC3876117.1"/>
    </source>
</evidence>
<dbReference type="Pfam" id="PF00041">
    <property type="entry name" value="fn3"/>
    <property type="match status" value="2"/>
</dbReference>
<dbReference type="NCBIfam" id="TIGR04183">
    <property type="entry name" value="Por_Secre_tail"/>
    <property type="match status" value="1"/>
</dbReference>
<dbReference type="InterPro" id="IPR003961">
    <property type="entry name" value="FN3_dom"/>
</dbReference>
<evidence type="ECO:0000313" key="5">
    <source>
        <dbReference type="Proteomes" id="UP001595812"/>
    </source>
</evidence>
<sequence length="1479" mass="156779">MTKNLRLLIGAFLSVAIIVGGLTFGLQDEEVNNQVTVEEQRANHAEILANSPFKESLTWDKKKRKLEGLPPNRYFEQMWELTVNPSTGRLDDGQLTILREQLMQQRALNRNPGEAGNDWEERGPNDIGGRTRALWFDPNDASNNTVYAGGVSGGLWKNTDITNTNSQWERIQNVPGNLSVTTFSIDPNNSNRWFIGTGEQYTAGDVVGNGVYVTNDGGNSWNAVNIPPAGAGTFEFSATNLFLSGLFYVNDIQAWNNNGNTELFVGVGAFVYGDAANPSNWLGLQTAGLYHSTDGGSTWNRIESANLEANTSGANTYYAIPNDFEISANNTLWMSTIANGFGAGGGQVFSSTNGTTWTVAGASPLPNSDRVEIEVSSTDPNKMYALTEGTTSTSPVNIYTTTNAFASVSNGALPNDADQGIPSNDFTRGQAFYDLMIEVDPNNDNVLYVGGIDLFRSTNGASSWTQISKWSNNPGLSTLPVPLVHADQHAMTFRPGNSNQAIFGTDGGIYYSSSLSSASNSSTAIGVRNNNYNVTQYVKAGIGPDGVGSNNIIFTAGAQDNGSQAFRGSNASPGINGSEELSDGDGFYTFVDQDGQYMIATFVANVIYRFNLPWNGLGRRQGGATTLSSDQSRGDFVNQMDYDDDANRLLTNNSNSTGNAIKSINVATTSSGSLTNALLTAAPSAFRASPFEANAWHVGLKNGNLIKLTGVTNNGATWTNISTPFVGSVSSIRYGETANDIFVTIHNYGVTSVWATSNGGANWVSKEGDLPNIPVRDILQNPLNRNEAVLATQLGTWSTSNFNDASPTWVQAYNGMSDASVTAFDYWDRSGDDTDNIIIASTYGRGVFTGTFTATTVPDTEAPSVPQNLVASNITTNSLDLNWNASSDNIGVSEYEVFQDGTSIGTTSSTNLSVSGLSASTTYGFTVLARDASNNESAKSATTQATTLDPDTQAPSVPTNLSATNVAASSADLSWSASTDNVAVEDYDVFRDGVLIATVSATSYQATGLAQSTTYAFTVRARDTSGNLSAQSNSVSVTTSVECSPTTSNFNSGTLNHSGTESTTTTLNFGGGNHEDVSFTITELNARTGGNPNRRFIDRVVITYTDGNGVSQNFGTFTGNTTSSVNVSITGIVQSVTVALSDAFDGNAGSTMSVTLSSVQSCVTLNCTDSDGDGVCDEDDVCPELDDNLIGTSCDDGDPCTINDVYGPDCNCAGTFADTDGDGVCDGDDICPGGDDNVDLDGNGVPDDCDCSSGTANFSPSVLNHSGGGSSSVSYSFSNLSKDVSFSISGLDGRINGNPRNRFEEVATVTFVDSNGQTQTFNTYSGANQSTANVSISEFVSEITVSLSNGVSGSSTSLSISLSTIDFCEQSTGAVANSNVATIDVGNNFDIKDFTVYPNPAKSELNIRLGFDTRNNEAVDFSLRVYDLHGRVVNTQNWSSMSNSGLEKQLNISKLNQGIYMVVLESSNRIREVQRFVKE</sequence>
<organism evidence="4 5">
    <name type="scientific">Winogradskyella maritima</name>
    <dbReference type="NCBI Taxonomy" id="1517766"/>
    <lineage>
        <taxon>Bacteria</taxon>
        <taxon>Pseudomonadati</taxon>
        <taxon>Bacteroidota</taxon>
        <taxon>Flavobacteriia</taxon>
        <taxon>Flavobacteriales</taxon>
        <taxon>Flavobacteriaceae</taxon>
        <taxon>Winogradskyella</taxon>
    </lineage>
</organism>
<dbReference type="SUPFAM" id="SSF49265">
    <property type="entry name" value="Fibronectin type III"/>
    <property type="match status" value="1"/>
</dbReference>
<reference evidence="5" key="1">
    <citation type="journal article" date="2019" name="Int. J. Syst. Evol. Microbiol.">
        <title>The Global Catalogue of Microorganisms (GCM) 10K type strain sequencing project: providing services to taxonomists for standard genome sequencing and annotation.</title>
        <authorList>
            <consortium name="The Broad Institute Genomics Platform"/>
            <consortium name="The Broad Institute Genome Sequencing Center for Infectious Disease"/>
            <person name="Wu L."/>
            <person name="Ma J."/>
        </authorList>
    </citation>
    <scope>NUCLEOTIDE SEQUENCE [LARGE SCALE GENOMIC DNA]</scope>
    <source>
        <strain evidence="5">CECT 8979</strain>
    </source>
</reference>
<keyword evidence="1" id="KW-0732">Signal</keyword>
<dbReference type="Proteomes" id="UP001595812">
    <property type="component" value="Unassembled WGS sequence"/>
</dbReference>
<dbReference type="RefSeq" id="WP_386096734.1">
    <property type="nucleotide sequence ID" value="NZ_JBHSAT010000004.1"/>
</dbReference>
<accession>A0ABV8AHP4</accession>
<proteinExistence type="predicted"/>